<dbReference type="EMBL" id="CP041046">
    <property type="protein sequence ID" value="QDE38976.1"/>
    <property type="molecule type" value="Genomic_DNA"/>
</dbReference>
<name>A0A4Y5Z269_9GAMM</name>
<keyword evidence="5" id="KW-1185">Reference proteome</keyword>
<dbReference type="PANTHER" id="PTHR48081:SF6">
    <property type="entry name" value="PEPTIDASE S9 PROLYL OLIGOPEPTIDASE CATALYTIC DOMAIN-CONTAINING PROTEIN"/>
    <property type="match status" value="1"/>
</dbReference>
<proteinExistence type="predicted"/>
<feature type="chain" id="PRO_5021224278" evidence="2">
    <location>
        <begin position="22"/>
        <end position="329"/>
    </location>
</feature>
<dbReference type="Proteomes" id="UP000316093">
    <property type="component" value="Chromosome"/>
</dbReference>
<keyword evidence="1 4" id="KW-0378">Hydrolase</keyword>
<sequence length="329" mass="35906">MTTARWIGLLAALLMPVAAWAATTGSEPLVNPQNKPWQPEAPAEQILLWPKELHIAAPAYPGDEVYGQGTGSIAGKPITMIEHVSRPTMSIFPARGKNTGAAMLVFPGGGYRVLAIDLEGTEICDWLTAKGITCVVLKYRVPGSGPYWNNECNCRRTPSEPMALQDAQRAMGLLRERASTLGIDPHRIGVVGFSAGGRMVADISNTTKRTYKPIDAADRQSSRPDFAMALYPGHLWTEPGIMLTREVKIDPRGPPTFIAQAEDDATDDIRESLTYYLALQKANVPVEMHLYAKGGHAFGVRKTANPITRWTELAETWMETIGMVPAPAR</sequence>
<dbReference type="KEGG" id="lpy:FIV34_07070"/>
<dbReference type="InterPro" id="IPR050300">
    <property type="entry name" value="GDXG_lipolytic_enzyme"/>
</dbReference>
<dbReference type="InterPro" id="IPR013094">
    <property type="entry name" value="AB_hydrolase_3"/>
</dbReference>
<evidence type="ECO:0000259" key="3">
    <source>
        <dbReference type="Pfam" id="PF07859"/>
    </source>
</evidence>
<dbReference type="PANTHER" id="PTHR48081">
    <property type="entry name" value="AB HYDROLASE SUPERFAMILY PROTEIN C4A8.06C"/>
    <property type="match status" value="1"/>
</dbReference>
<dbReference type="AlphaFoldDB" id="A0A4Y5Z269"/>
<dbReference type="RefSeq" id="WP_139981019.1">
    <property type="nucleotide sequence ID" value="NZ_CP041046.1"/>
</dbReference>
<keyword evidence="2" id="KW-0732">Signal</keyword>
<dbReference type="OrthoDB" id="9771666at2"/>
<dbReference type="Pfam" id="PF07859">
    <property type="entry name" value="Abhydrolase_3"/>
    <property type="match status" value="1"/>
</dbReference>
<organism evidence="4 5">
    <name type="scientific">Luteibacter pinisoli</name>
    <dbReference type="NCBI Taxonomy" id="2589080"/>
    <lineage>
        <taxon>Bacteria</taxon>
        <taxon>Pseudomonadati</taxon>
        <taxon>Pseudomonadota</taxon>
        <taxon>Gammaproteobacteria</taxon>
        <taxon>Lysobacterales</taxon>
        <taxon>Rhodanobacteraceae</taxon>
        <taxon>Luteibacter</taxon>
    </lineage>
</organism>
<evidence type="ECO:0000313" key="4">
    <source>
        <dbReference type="EMBL" id="QDE38976.1"/>
    </source>
</evidence>
<dbReference type="SUPFAM" id="SSF53474">
    <property type="entry name" value="alpha/beta-Hydrolases"/>
    <property type="match status" value="1"/>
</dbReference>
<dbReference type="GO" id="GO:0016787">
    <property type="term" value="F:hydrolase activity"/>
    <property type="evidence" value="ECO:0007669"/>
    <property type="project" value="UniProtKB-KW"/>
</dbReference>
<feature type="signal peptide" evidence="2">
    <location>
        <begin position="1"/>
        <end position="21"/>
    </location>
</feature>
<protein>
    <submittedName>
        <fullName evidence="4">Alpha/beta hydrolase</fullName>
    </submittedName>
</protein>
<feature type="domain" description="Alpha/beta hydrolase fold-3" evidence="3">
    <location>
        <begin position="161"/>
        <end position="234"/>
    </location>
</feature>
<dbReference type="Gene3D" id="3.40.50.1820">
    <property type="entry name" value="alpha/beta hydrolase"/>
    <property type="match status" value="1"/>
</dbReference>
<evidence type="ECO:0000256" key="1">
    <source>
        <dbReference type="ARBA" id="ARBA00022801"/>
    </source>
</evidence>
<dbReference type="InterPro" id="IPR029058">
    <property type="entry name" value="AB_hydrolase_fold"/>
</dbReference>
<reference evidence="4 5" key="1">
    <citation type="submission" date="2019-06" db="EMBL/GenBank/DDBJ databases">
        <title>A complete genome sequence for Luteibacter pinisoli MAH-14.</title>
        <authorList>
            <person name="Baltrus D.A."/>
        </authorList>
    </citation>
    <scope>NUCLEOTIDE SEQUENCE [LARGE SCALE GENOMIC DNA]</scope>
    <source>
        <strain evidence="4 5">MAH-14</strain>
    </source>
</reference>
<evidence type="ECO:0000256" key="2">
    <source>
        <dbReference type="SAM" id="SignalP"/>
    </source>
</evidence>
<accession>A0A4Y5Z269</accession>
<evidence type="ECO:0000313" key="5">
    <source>
        <dbReference type="Proteomes" id="UP000316093"/>
    </source>
</evidence>
<gene>
    <name evidence="4" type="ORF">FIV34_07070</name>
</gene>